<proteinExistence type="predicted"/>
<name>A0A409WBV2_9AGAR</name>
<evidence type="ECO:0000313" key="1">
    <source>
        <dbReference type="EMBL" id="PPQ75959.1"/>
    </source>
</evidence>
<dbReference type="EMBL" id="NHTK01005623">
    <property type="protein sequence ID" value="PPQ75959.1"/>
    <property type="molecule type" value="Genomic_DNA"/>
</dbReference>
<dbReference type="AlphaFoldDB" id="A0A409WBV2"/>
<dbReference type="InParanoid" id="A0A409WBV2"/>
<comment type="caution">
    <text evidence="1">The sequence shown here is derived from an EMBL/GenBank/DDBJ whole genome shotgun (WGS) entry which is preliminary data.</text>
</comment>
<keyword evidence="2" id="KW-1185">Reference proteome</keyword>
<accession>A0A409WBV2</accession>
<reference evidence="1 2" key="1">
    <citation type="journal article" date="2018" name="Evol. Lett.">
        <title>Horizontal gene cluster transfer increased hallucinogenic mushroom diversity.</title>
        <authorList>
            <person name="Reynolds H.T."/>
            <person name="Vijayakumar V."/>
            <person name="Gluck-Thaler E."/>
            <person name="Korotkin H.B."/>
            <person name="Matheny P.B."/>
            <person name="Slot J.C."/>
        </authorList>
    </citation>
    <scope>NUCLEOTIDE SEQUENCE [LARGE SCALE GENOMIC DNA]</scope>
    <source>
        <strain evidence="1 2">2629</strain>
    </source>
</reference>
<evidence type="ECO:0008006" key="3">
    <source>
        <dbReference type="Google" id="ProtNLM"/>
    </source>
</evidence>
<protein>
    <recommendedName>
        <fullName evidence="3">F-box domain-containing protein</fullName>
    </recommendedName>
</protein>
<evidence type="ECO:0000313" key="2">
    <source>
        <dbReference type="Proteomes" id="UP000284842"/>
    </source>
</evidence>
<dbReference type="Proteomes" id="UP000284842">
    <property type="component" value="Unassembled WGS sequence"/>
</dbReference>
<sequence length="454" mass="50936">MSVTNAGTTTGPQLFPEIVEAILDYFNTEEQADRLILRECSQVSKHFAIKAQTMLFREIRIIDDEVLANLYGNHNRPASITKRCKWLSEIMDRKPYLASSIQTVSITLGPMATWISHDVEFIAVMERLARPESRFNTLLLRGTSDSVRIADNRAFEKNVLIPFIAPRLTSLHIFLLSNAPIALISECPHLVELNLTHAQAERISSLPRRSSKSPRPTIQRLRVKNSRAMLALLTSHPVLARPFANFNALVEYSDEASGSWDFEAVYLVLMEAKNTLKVLKIMPPSDQGSLQATVTSTMPEYYLNIFRTFDFSQTQKLEKIHISVVFGDHHGPLVANLVQSFGSVSAPNVLQQIELTFHLRADSQATTAALSSAAWSSLRRDISRIAGDNSFKFILNFRAGHLPLSLNTPRESPEELKTIRELLAGEIDTIHSKYFQPSAEQPGLQIEVSCTMYS</sequence>
<gene>
    <name evidence="1" type="ORF">CVT24_000145</name>
</gene>
<organism evidence="1 2">
    <name type="scientific">Panaeolus cyanescens</name>
    <dbReference type="NCBI Taxonomy" id="181874"/>
    <lineage>
        <taxon>Eukaryota</taxon>
        <taxon>Fungi</taxon>
        <taxon>Dikarya</taxon>
        <taxon>Basidiomycota</taxon>
        <taxon>Agaricomycotina</taxon>
        <taxon>Agaricomycetes</taxon>
        <taxon>Agaricomycetidae</taxon>
        <taxon>Agaricales</taxon>
        <taxon>Agaricineae</taxon>
        <taxon>Galeropsidaceae</taxon>
        <taxon>Panaeolus</taxon>
    </lineage>
</organism>
<dbReference type="OrthoDB" id="2958239at2759"/>